<comment type="caution">
    <text evidence="4">The sequence shown here is derived from an EMBL/GenBank/DDBJ whole genome shotgun (WGS) entry which is preliminary data.</text>
</comment>
<reference evidence="4 5" key="1">
    <citation type="submission" date="2019-07" db="EMBL/GenBank/DDBJ databases">
        <title>Genomic Encyclopedia of Archaeal and Bacterial Type Strains, Phase II (KMG-II): from individual species to whole genera.</title>
        <authorList>
            <person name="Goeker M."/>
        </authorList>
    </citation>
    <scope>NUCLEOTIDE SEQUENCE [LARGE SCALE GENOMIC DNA]</scope>
    <source>
        <strain evidence="4 5">ATCC BAA-1139</strain>
    </source>
</reference>
<comment type="subcellular location">
    <subcellularLocation>
        <location evidence="1">Secreted</location>
    </subcellularLocation>
</comment>
<proteinExistence type="predicted"/>
<evidence type="ECO:0000259" key="3">
    <source>
        <dbReference type="PROSITE" id="PS51677"/>
    </source>
</evidence>
<sequence length="252" mass="28430">MRRQLTRTLAKLVYPVVKCGSEIRILCYHGVTDDRTYLNVTPADFNAQMSFLAEHGYRTISISDFLGAVHQRFSAKSIIITFDDGYVDNYVSAFPIMRAYGFTGTVFCTTGSIAKHNYLTHQQILEMYSHGWEFGSHTVSHPHLPQVATELKRLELAESRQALATIIDGSVDFFCYPYGEYDQETIKQLAELGYRAACSNRPGANGLAAVENPYLLRRTEIGGFDTLEDFRLKLGGAFDLFHQILHTVRGRP</sequence>
<dbReference type="SUPFAM" id="SSF88713">
    <property type="entry name" value="Glycoside hydrolase/deacetylase"/>
    <property type="match status" value="1"/>
</dbReference>
<evidence type="ECO:0000256" key="1">
    <source>
        <dbReference type="ARBA" id="ARBA00004613"/>
    </source>
</evidence>
<organism evidence="4 5">
    <name type="scientific">Geobacter argillaceus</name>
    <dbReference type="NCBI Taxonomy" id="345631"/>
    <lineage>
        <taxon>Bacteria</taxon>
        <taxon>Pseudomonadati</taxon>
        <taxon>Thermodesulfobacteriota</taxon>
        <taxon>Desulfuromonadia</taxon>
        <taxon>Geobacterales</taxon>
        <taxon>Geobacteraceae</taxon>
        <taxon>Geobacter</taxon>
    </lineage>
</organism>
<dbReference type="Gene3D" id="3.20.20.370">
    <property type="entry name" value="Glycoside hydrolase/deacetylase"/>
    <property type="match status" value="1"/>
</dbReference>
<evidence type="ECO:0000313" key="5">
    <source>
        <dbReference type="Proteomes" id="UP000319449"/>
    </source>
</evidence>
<dbReference type="GO" id="GO:0005576">
    <property type="term" value="C:extracellular region"/>
    <property type="evidence" value="ECO:0007669"/>
    <property type="project" value="UniProtKB-SubCell"/>
</dbReference>
<dbReference type="PANTHER" id="PTHR34216:SF3">
    <property type="entry name" value="POLY-BETA-1,6-N-ACETYL-D-GLUCOSAMINE N-DEACETYLASE"/>
    <property type="match status" value="1"/>
</dbReference>
<evidence type="ECO:0000256" key="2">
    <source>
        <dbReference type="ARBA" id="ARBA00022729"/>
    </source>
</evidence>
<keyword evidence="5" id="KW-1185">Reference proteome</keyword>
<dbReference type="RefSeq" id="WP_145024375.1">
    <property type="nucleotide sequence ID" value="NZ_VLLN01000022.1"/>
</dbReference>
<dbReference type="Pfam" id="PF01522">
    <property type="entry name" value="Polysacc_deac_1"/>
    <property type="match status" value="1"/>
</dbReference>
<dbReference type="AlphaFoldDB" id="A0A562VHW9"/>
<dbReference type="OrthoDB" id="9776235at2"/>
<dbReference type="InterPro" id="IPR002509">
    <property type="entry name" value="NODB_dom"/>
</dbReference>
<feature type="domain" description="NodB homology" evidence="3">
    <location>
        <begin position="76"/>
        <end position="252"/>
    </location>
</feature>
<dbReference type="PANTHER" id="PTHR34216">
    <property type="match status" value="1"/>
</dbReference>
<dbReference type="CDD" id="cd10918">
    <property type="entry name" value="CE4_NodB_like_5s_6s"/>
    <property type="match status" value="1"/>
</dbReference>
<gene>
    <name evidence="4" type="ORF">JN12_03093</name>
</gene>
<protein>
    <submittedName>
        <fullName evidence="4">Polysaccharide deacetylase</fullName>
    </submittedName>
</protein>
<name>A0A562VHW9_9BACT</name>
<dbReference type="Proteomes" id="UP000319449">
    <property type="component" value="Unassembled WGS sequence"/>
</dbReference>
<dbReference type="GO" id="GO:0016810">
    <property type="term" value="F:hydrolase activity, acting on carbon-nitrogen (but not peptide) bonds"/>
    <property type="evidence" value="ECO:0007669"/>
    <property type="project" value="InterPro"/>
</dbReference>
<keyword evidence="2" id="KW-0732">Signal</keyword>
<dbReference type="GO" id="GO:0005975">
    <property type="term" value="P:carbohydrate metabolic process"/>
    <property type="evidence" value="ECO:0007669"/>
    <property type="project" value="InterPro"/>
</dbReference>
<dbReference type="EMBL" id="VLLN01000022">
    <property type="protein sequence ID" value="TWJ17317.1"/>
    <property type="molecule type" value="Genomic_DNA"/>
</dbReference>
<dbReference type="InterPro" id="IPR051398">
    <property type="entry name" value="Polysacch_Deacetylase"/>
</dbReference>
<accession>A0A562VHW9</accession>
<dbReference type="PROSITE" id="PS51677">
    <property type="entry name" value="NODB"/>
    <property type="match status" value="1"/>
</dbReference>
<dbReference type="InterPro" id="IPR011330">
    <property type="entry name" value="Glyco_hydro/deAcase_b/a-brl"/>
</dbReference>
<evidence type="ECO:0000313" key="4">
    <source>
        <dbReference type="EMBL" id="TWJ17317.1"/>
    </source>
</evidence>